<evidence type="ECO:0000313" key="9">
    <source>
        <dbReference type="EMBL" id="BBJ00510.1"/>
    </source>
</evidence>
<dbReference type="RefSeq" id="WP_212785742.1">
    <property type="nucleotide sequence ID" value="NZ_AP019536.1"/>
</dbReference>
<comment type="similarity">
    <text evidence="7">Belongs to the binding-protein-dependent transport system permease family.</text>
</comment>
<evidence type="ECO:0000256" key="5">
    <source>
        <dbReference type="ARBA" id="ARBA00022989"/>
    </source>
</evidence>
<evidence type="ECO:0000313" key="10">
    <source>
        <dbReference type="Proteomes" id="UP001319121"/>
    </source>
</evidence>
<keyword evidence="6 7" id="KW-0472">Membrane</keyword>
<reference evidence="9 10" key="1">
    <citation type="submission" date="2019-03" db="EMBL/GenBank/DDBJ databases">
        <title>Complete genome sequence of Ferrigenium kumadai strain An22, a microaerophilic iron-oxidizing bacterium isolated from a paddy field soil.</title>
        <authorList>
            <person name="Watanabe T."/>
            <person name="Asakawa S."/>
        </authorList>
    </citation>
    <scope>NUCLEOTIDE SEQUENCE [LARGE SCALE GENOMIC DNA]</scope>
    <source>
        <strain evidence="9 10">An22</strain>
    </source>
</reference>
<dbReference type="InterPro" id="IPR000515">
    <property type="entry name" value="MetI-like"/>
</dbReference>
<dbReference type="KEGG" id="fku:FGKAn22_22020"/>
<dbReference type="Pfam" id="PF00528">
    <property type="entry name" value="BPD_transp_1"/>
    <property type="match status" value="1"/>
</dbReference>
<dbReference type="AlphaFoldDB" id="A0AAN1T2C3"/>
<feature type="domain" description="ABC transmembrane type-1" evidence="8">
    <location>
        <begin position="82"/>
        <end position="266"/>
    </location>
</feature>
<feature type="transmembrane region" description="Helical" evidence="7">
    <location>
        <begin position="152"/>
        <end position="171"/>
    </location>
</feature>
<protein>
    <recommendedName>
        <fullName evidence="8">ABC transmembrane type-1 domain-containing protein</fullName>
    </recommendedName>
</protein>
<name>A0AAN1T2C3_9PROT</name>
<comment type="subcellular location">
    <subcellularLocation>
        <location evidence="1 7">Cell membrane</location>
        <topology evidence="1 7">Multi-pass membrane protein</topology>
    </subcellularLocation>
</comment>
<evidence type="ECO:0000259" key="8">
    <source>
        <dbReference type="PROSITE" id="PS50928"/>
    </source>
</evidence>
<feature type="transmembrane region" description="Helical" evidence="7">
    <location>
        <begin position="93"/>
        <end position="113"/>
    </location>
</feature>
<feature type="transmembrane region" description="Helical" evidence="7">
    <location>
        <begin position="125"/>
        <end position="146"/>
    </location>
</feature>
<dbReference type="Proteomes" id="UP001319121">
    <property type="component" value="Chromosome"/>
</dbReference>
<proteinExistence type="inferred from homology"/>
<dbReference type="GO" id="GO:0055085">
    <property type="term" value="P:transmembrane transport"/>
    <property type="evidence" value="ECO:0007669"/>
    <property type="project" value="InterPro"/>
</dbReference>
<accession>A0AAN1T2C3</accession>
<dbReference type="PROSITE" id="PS50928">
    <property type="entry name" value="ABC_TM1"/>
    <property type="match status" value="1"/>
</dbReference>
<keyword evidence="2 7" id="KW-0813">Transport</keyword>
<feature type="transmembrane region" description="Helical" evidence="7">
    <location>
        <begin position="21"/>
        <end position="49"/>
    </location>
</feature>
<dbReference type="SUPFAM" id="SSF161098">
    <property type="entry name" value="MetI-like"/>
    <property type="match status" value="1"/>
</dbReference>
<dbReference type="Gene3D" id="1.10.3720.10">
    <property type="entry name" value="MetI-like"/>
    <property type="match status" value="1"/>
</dbReference>
<sequence>MSNTTRSAFYWPTTPKWLQPMLLSACSFATRLSWGAAGLLLPLAILGLWKFAVIHEWIAIQLLPPPELVWQSLQDLWDSGDLSSNLAVSLTRISWSVLAGSAIGWLLGFSMGLSKTARAYLYPSFEVFSQFPVVGWIPILIIFLGIDEELKIAAISIAVVVPVTVATYKGIVNIPRNLLEVAQVYHFSRRQVLLRVVLPAALPSLFSGFRQGIMQAWLALVFVELLASSEGLGYLMVWGRQLMQLDLVFVGVIVIGIVGVTLDLVLRWLESSLQRRLHTAH</sequence>
<evidence type="ECO:0000256" key="1">
    <source>
        <dbReference type="ARBA" id="ARBA00004651"/>
    </source>
</evidence>
<keyword evidence="4 7" id="KW-0812">Transmembrane</keyword>
<dbReference type="PANTHER" id="PTHR30151:SF38">
    <property type="entry name" value="ALIPHATIC SULFONATES TRANSPORT PERMEASE PROTEIN SSUC-RELATED"/>
    <property type="match status" value="1"/>
</dbReference>
<dbReference type="InterPro" id="IPR035906">
    <property type="entry name" value="MetI-like_sf"/>
</dbReference>
<dbReference type="GO" id="GO:0005886">
    <property type="term" value="C:plasma membrane"/>
    <property type="evidence" value="ECO:0007669"/>
    <property type="project" value="UniProtKB-SubCell"/>
</dbReference>
<feature type="transmembrane region" description="Helical" evidence="7">
    <location>
        <begin position="247"/>
        <end position="269"/>
    </location>
</feature>
<organism evidence="9 10">
    <name type="scientific">Ferrigenium kumadai</name>
    <dbReference type="NCBI Taxonomy" id="1682490"/>
    <lineage>
        <taxon>Bacteria</taxon>
        <taxon>Pseudomonadati</taxon>
        <taxon>Pseudomonadota</taxon>
        <taxon>Betaproteobacteria</taxon>
        <taxon>Nitrosomonadales</taxon>
        <taxon>Gallionellaceae</taxon>
        <taxon>Ferrigenium</taxon>
    </lineage>
</organism>
<evidence type="ECO:0000256" key="2">
    <source>
        <dbReference type="ARBA" id="ARBA00022448"/>
    </source>
</evidence>
<gene>
    <name evidence="9" type="ORF">FGKAn22_22020</name>
</gene>
<dbReference type="PANTHER" id="PTHR30151">
    <property type="entry name" value="ALKANE SULFONATE ABC TRANSPORTER-RELATED, MEMBRANE SUBUNIT"/>
    <property type="match status" value="1"/>
</dbReference>
<evidence type="ECO:0000256" key="7">
    <source>
        <dbReference type="RuleBase" id="RU363032"/>
    </source>
</evidence>
<feature type="transmembrane region" description="Helical" evidence="7">
    <location>
        <begin position="192"/>
        <end position="209"/>
    </location>
</feature>
<evidence type="ECO:0000256" key="6">
    <source>
        <dbReference type="ARBA" id="ARBA00023136"/>
    </source>
</evidence>
<dbReference type="CDD" id="cd06261">
    <property type="entry name" value="TM_PBP2"/>
    <property type="match status" value="1"/>
</dbReference>
<evidence type="ECO:0000256" key="4">
    <source>
        <dbReference type="ARBA" id="ARBA00022692"/>
    </source>
</evidence>
<evidence type="ECO:0000256" key="3">
    <source>
        <dbReference type="ARBA" id="ARBA00022475"/>
    </source>
</evidence>
<keyword evidence="3" id="KW-1003">Cell membrane</keyword>
<keyword evidence="5 7" id="KW-1133">Transmembrane helix</keyword>
<feature type="transmembrane region" description="Helical" evidence="7">
    <location>
        <begin position="215"/>
        <end position="235"/>
    </location>
</feature>
<keyword evidence="10" id="KW-1185">Reference proteome</keyword>
<dbReference type="EMBL" id="AP019536">
    <property type="protein sequence ID" value="BBJ00510.1"/>
    <property type="molecule type" value="Genomic_DNA"/>
</dbReference>